<keyword evidence="8" id="KW-0326">Glycosidase</keyword>
<evidence type="ECO:0000256" key="10">
    <source>
        <dbReference type="PROSITE-ProRule" id="PRU10061"/>
    </source>
</evidence>
<dbReference type="InterPro" id="IPR017853">
    <property type="entry name" value="GH"/>
</dbReference>
<sequence>MQLFWPICASLAVAQLFADAQESVFAPEEQVFLLSFVDATNGRLLNALPLTSSPFPLPANLPDPITILFQPDPEHIRGLPPIVSVDFTVTDTSGENVFHHQASLPPYSLFPRDGSVFEGAAKASRALRVLQEASDHSFLLDGDHTLEAAVLRDGDASPTIYTVNLTVDTGGSSPLTNTTLALTGIQAANGESSSQWVGSLKAAAAKAGIAFGSVICQAPLDAQNNPRCRYGGEAAYQQIVKEELGVISAERECKWWTTRTDADLDNIAFDACEQIFRLAKANGQKARFHTLLWYMDVNYGNVGVWLPTLSAADKRNQLVGHIERMVERFRTPEYPNLIHWDVVNEALDDFQDADQLRKGGYRLRDTVWYPDIPEFIDLAFVTASKAAKAADALHDTPMPPMKLIYNEYWCESADGYSAGKSDALYNLMKGMKRRAIPVDGVGFQSHVTHDYDLFDGIRANMRRLGALGLEVQFTELDVSCGRWEHVGAPEGTGNWIKCGDDNEWGPEIEKKQADVYRRFMRVCLEEPNCTAFLTWGIVDKSTWLNRDMFRPDYPLLFDAAYRPKQSYIALRDEMLAVNQTVARWA</sequence>
<comment type="catalytic activity">
    <reaction evidence="1">
        <text>Endohydrolysis of (1-&gt;4)-beta-D-xylosidic linkages in xylans.</text>
        <dbReference type="EC" id="3.2.1.8"/>
    </reaction>
</comment>
<dbReference type="GO" id="GO:0031176">
    <property type="term" value="F:endo-1,4-beta-xylanase activity"/>
    <property type="evidence" value="ECO:0007669"/>
    <property type="project" value="UniProtKB-EC"/>
</dbReference>
<feature type="domain" description="GH10" evidence="12">
    <location>
        <begin position="222"/>
        <end position="573"/>
    </location>
</feature>
<dbReference type="PhylomeDB" id="A0A0G4GB25"/>
<dbReference type="PANTHER" id="PTHR31490">
    <property type="entry name" value="GLYCOSYL HYDROLASE"/>
    <property type="match status" value="1"/>
</dbReference>
<dbReference type="InterPro" id="IPR031158">
    <property type="entry name" value="GH10_AS"/>
</dbReference>
<evidence type="ECO:0000256" key="8">
    <source>
        <dbReference type="ARBA" id="ARBA00023295"/>
    </source>
</evidence>
<evidence type="ECO:0000313" key="14">
    <source>
        <dbReference type="Proteomes" id="UP000041254"/>
    </source>
</evidence>
<dbReference type="SMART" id="SM00633">
    <property type="entry name" value="Glyco_10"/>
    <property type="match status" value="1"/>
</dbReference>
<dbReference type="InterPro" id="IPR001000">
    <property type="entry name" value="GH10_dom"/>
</dbReference>
<dbReference type="InParanoid" id="A0A0G4GB25"/>
<dbReference type="AlphaFoldDB" id="A0A0G4GB25"/>
<evidence type="ECO:0000256" key="4">
    <source>
        <dbReference type="ARBA" id="ARBA00022651"/>
    </source>
</evidence>
<reference evidence="13 14" key="1">
    <citation type="submission" date="2014-11" db="EMBL/GenBank/DDBJ databases">
        <authorList>
            <person name="Zhu J."/>
            <person name="Qi W."/>
            <person name="Song R."/>
        </authorList>
    </citation>
    <scope>NUCLEOTIDE SEQUENCE [LARGE SCALE GENOMIC DNA]</scope>
</reference>
<evidence type="ECO:0000256" key="7">
    <source>
        <dbReference type="ARBA" id="ARBA00023277"/>
    </source>
</evidence>
<dbReference type="Gene3D" id="3.20.20.80">
    <property type="entry name" value="Glycosidases"/>
    <property type="match status" value="1"/>
</dbReference>
<dbReference type="InterPro" id="IPR044846">
    <property type="entry name" value="GH10"/>
</dbReference>
<dbReference type="OrthoDB" id="3055998at2759"/>
<evidence type="ECO:0000256" key="5">
    <source>
        <dbReference type="ARBA" id="ARBA00022729"/>
    </source>
</evidence>
<dbReference type="PANTHER" id="PTHR31490:SF88">
    <property type="entry name" value="BETA-XYLANASE"/>
    <property type="match status" value="1"/>
</dbReference>
<proteinExistence type="inferred from homology"/>
<dbReference type="PROSITE" id="PS51760">
    <property type="entry name" value="GH10_2"/>
    <property type="match status" value="1"/>
</dbReference>
<dbReference type="PROSITE" id="PS00591">
    <property type="entry name" value="GH10_1"/>
    <property type="match status" value="1"/>
</dbReference>
<comment type="similarity">
    <text evidence="2">Belongs to the glycosyl hydrolase 10 (cellulase F) family.</text>
</comment>
<dbReference type="PRINTS" id="PR00134">
    <property type="entry name" value="GLHYDRLASE10"/>
</dbReference>
<dbReference type="SUPFAM" id="SSF51445">
    <property type="entry name" value="(Trans)glycosidases"/>
    <property type="match status" value="1"/>
</dbReference>
<feature type="signal peptide" evidence="11">
    <location>
        <begin position="1"/>
        <end position="20"/>
    </location>
</feature>
<dbReference type="Pfam" id="PF00331">
    <property type="entry name" value="Glyco_hydro_10"/>
    <property type="match status" value="1"/>
</dbReference>
<evidence type="ECO:0000313" key="13">
    <source>
        <dbReference type="EMBL" id="CEM26350.1"/>
    </source>
</evidence>
<evidence type="ECO:0000256" key="2">
    <source>
        <dbReference type="ARBA" id="ARBA00007495"/>
    </source>
</evidence>
<keyword evidence="5 11" id="KW-0732">Signal</keyword>
<gene>
    <name evidence="13" type="ORF">Vbra_17362</name>
</gene>
<organism evidence="13 14">
    <name type="scientific">Vitrella brassicaformis (strain CCMP3155)</name>
    <dbReference type="NCBI Taxonomy" id="1169540"/>
    <lineage>
        <taxon>Eukaryota</taxon>
        <taxon>Sar</taxon>
        <taxon>Alveolata</taxon>
        <taxon>Colpodellida</taxon>
        <taxon>Vitrellaceae</taxon>
        <taxon>Vitrella</taxon>
    </lineage>
</organism>
<keyword evidence="7" id="KW-0119">Carbohydrate metabolism</keyword>
<evidence type="ECO:0000256" key="6">
    <source>
        <dbReference type="ARBA" id="ARBA00022801"/>
    </source>
</evidence>
<evidence type="ECO:0000256" key="11">
    <source>
        <dbReference type="SAM" id="SignalP"/>
    </source>
</evidence>
<keyword evidence="14" id="KW-1185">Reference proteome</keyword>
<dbReference type="EC" id="3.2.1.8" evidence="3"/>
<dbReference type="GO" id="GO:0045493">
    <property type="term" value="P:xylan catabolic process"/>
    <property type="evidence" value="ECO:0007669"/>
    <property type="project" value="UniProtKB-KW"/>
</dbReference>
<feature type="chain" id="PRO_5005190420" description="endo-1,4-beta-xylanase" evidence="11">
    <location>
        <begin position="21"/>
        <end position="585"/>
    </location>
</feature>
<evidence type="ECO:0000256" key="9">
    <source>
        <dbReference type="ARBA" id="ARBA00023326"/>
    </source>
</evidence>
<name>A0A0G4GB25_VITBC</name>
<evidence type="ECO:0000259" key="12">
    <source>
        <dbReference type="PROSITE" id="PS51760"/>
    </source>
</evidence>
<keyword evidence="6" id="KW-0378">Hydrolase</keyword>
<accession>A0A0G4GB25</accession>
<evidence type="ECO:0000256" key="1">
    <source>
        <dbReference type="ARBA" id="ARBA00000681"/>
    </source>
</evidence>
<protein>
    <recommendedName>
        <fullName evidence="3">endo-1,4-beta-xylanase</fullName>
        <ecNumber evidence="3">3.2.1.8</ecNumber>
    </recommendedName>
</protein>
<keyword evidence="9" id="KW-0624">Polysaccharide degradation</keyword>
<feature type="active site" description="Nucleophile" evidence="10">
    <location>
        <position position="475"/>
    </location>
</feature>
<dbReference type="VEuPathDB" id="CryptoDB:Vbra_17362"/>
<evidence type="ECO:0000256" key="3">
    <source>
        <dbReference type="ARBA" id="ARBA00012590"/>
    </source>
</evidence>
<dbReference type="EMBL" id="CDMY01000613">
    <property type="protein sequence ID" value="CEM26350.1"/>
    <property type="molecule type" value="Genomic_DNA"/>
</dbReference>
<dbReference type="Proteomes" id="UP000041254">
    <property type="component" value="Unassembled WGS sequence"/>
</dbReference>
<keyword evidence="4" id="KW-0858">Xylan degradation</keyword>